<dbReference type="EMBL" id="GGEC01031337">
    <property type="protein sequence ID" value="MBX11821.1"/>
    <property type="molecule type" value="Transcribed_RNA"/>
</dbReference>
<keyword evidence="1" id="KW-0812">Transmembrane</keyword>
<keyword evidence="2" id="KW-0328">Glycosyltransferase</keyword>
<reference evidence="2" key="1">
    <citation type="submission" date="2018-02" db="EMBL/GenBank/DDBJ databases">
        <title>Rhizophora mucronata_Transcriptome.</title>
        <authorList>
            <person name="Meera S.P."/>
            <person name="Sreeshan A."/>
            <person name="Augustine A."/>
        </authorList>
    </citation>
    <scope>NUCLEOTIDE SEQUENCE</scope>
    <source>
        <tissue evidence="2">Leaf</tissue>
    </source>
</reference>
<evidence type="ECO:0000313" key="2">
    <source>
        <dbReference type="EMBL" id="MBX11821.1"/>
    </source>
</evidence>
<protein>
    <submittedName>
        <fullName evidence="2">Alpha-1 3/1 6-mannosyltransferase ALG2-like</fullName>
    </submittedName>
</protein>
<proteinExistence type="predicted"/>
<dbReference type="GO" id="GO:0016757">
    <property type="term" value="F:glycosyltransferase activity"/>
    <property type="evidence" value="ECO:0007669"/>
    <property type="project" value="UniProtKB-KW"/>
</dbReference>
<keyword evidence="1" id="KW-1133">Transmembrane helix</keyword>
<name>A0A2P2L1G9_RHIMU</name>
<feature type="transmembrane region" description="Helical" evidence="1">
    <location>
        <begin position="36"/>
        <end position="55"/>
    </location>
</feature>
<keyword evidence="1" id="KW-0472">Membrane</keyword>
<dbReference type="AlphaFoldDB" id="A0A2P2L1G9"/>
<keyword evidence="2" id="KW-0808">Transferase</keyword>
<evidence type="ECO:0000256" key="1">
    <source>
        <dbReference type="SAM" id="Phobius"/>
    </source>
</evidence>
<organism evidence="2">
    <name type="scientific">Rhizophora mucronata</name>
    <name type="common">Asiatic mangrove</name>
    <dbReference type="NCBI Taxonomy" id="61149"/>
    <lineage>
        <taxon>Eukaryota</taxon>
        <taxon>Viridiplantae</taxon>
        <taxon>Streptophyta</taxon>
        <taxon>Embryophyta</taxon>
        <taxon>Tracheophyta</taxon>
        <taxon>Spermatophyta</taxon>
        <taxon>Magnoliopsida</taxon>
        <taxon>eudicotyledons</taxon>
        <taxon>Gunneridae</taxon>
        <taxon>Pentapetalae</taxon>
        <taxon>rosids</taxon>
        <taxon>fabids</taxon>
        <taxon>Malpighiales</taxon>
        <taxon>Rhizophoraceae</taxon>
        <taxon>Rhizophora</taxon>
    </lineage>
</organism>
<accession>A0A2P2L1G9</accession>
<sequence>MQQSNLPPMATMFMFSQLTMIKTDALRKLFLVHSQLLFVVLSCLDTYSTIFMLYVRI</sequence>